<evidence type="ECO:0000313" key="4">
    <source>
        <dbReference type="Proteomes" id="UP000318571"/>
    </source>
</evidence>
<name>A0A553PDH6_TIGCA</name>
<keyword evidence="2" id="KW-0732">Signal</keyword>
<dbReference type="EMBL" id="VCGU01000005">
    <property type="protein sequence ID" value="TRY75738.1"/>
    <property type="molecule type" value="Genomic_DNA"/>
</dbReference>
<dbReference type="Proteomes" id="UP000318571">
    <property type="component" value="Chromosome 2"/>
</dbReference>
<accession>A0A553PDH6</accession>
<feature type="region of interest" description="Disordered" evidence="1">
    <location>
        <begin position="77"/>
        <end position="115"/>
    </location>
</feature>
<feature type="compositionally biased region" description="Basic and acidic residues" evidence="1">
    <location>
        <begin position="79"/>
        <end position="88"/>
    </location>
</feature>
<evidence type="ECO:0000313" key="3">
    <source>
        <dbReference type="EMBL" id="TRY75738.1"/>
    </source>
</evidence>
<proteinExistence type="predicted"/>
<evidence type="ECO:0000256" key="2">
    <source>
        <dbReference type="SAM" id="SignalP"/>
    </source>
</evidence>
<feature type="chain" id="PRO_5022081488" evidence="2">
    <location>
        <begin position="22"/>
        <end position="162"/>
    </location>
</feature>
<dbReference type="AlphaFoldDB" id="A0A553PDH6"/>
<reference evidence="3 4" key="1">
    <citation type="journal article" date="2018" name="Nat. Ecol. Evol.">
        <title>Genomic signatures of mitonuclear coevolution across populations of Tigriopus californicus.</title>
        <authorList>
            <person name="Barreto F.S."/>
            <person name="Watson E.T."/>
            <person name="Lima T.G."/>
            <person name="Willett C.S."/>
            <person name="Edmands S."/>
            <person name="Li W."/>
            <person name="Burton R.S."/>
        </authorList>
    </citation>
    <scope>NUCLEOTIDE SEQUENCE [LARGE SCALE GENOMIC DNA]</scope>
    <source>
        <strain evidence="3 4">San Diego</strain>
    </source>
</reference>
<keyword evidence="4" id="KW-1185">Reference proteome</keyword>
<organism evidence="3 4">
    <name type="scientific">Tigriopus californicus</name>
    <name type="common">Marine copepod</name>
    <dbReference type="NCBI Taxonomy" id="6832"/>
    <lineage>
        <taxon>Eukaryota</taxon>
        <taxon>Metazoa</taxon>
        <taxon>Ecdysozoa</taxon>
        <taxon>Arthropoda</taxon>
        <taxon>Crustacea</taxon>
        <taxon>Multicrustacea</taxon>
        <taxon>Hexanauplia</taxon>
        <taxon>Copepoda</taxon>
        <taxon>Harpacticoida</taxon>
        <taxon>Harpacticidae</taxon>
        <taxon>Tigriopus</taxon>
    </lineage>
</organism>
<sequence>MTMKHLLHVFSLLCLIVQLVALPSEYAQQKIFHALDEIFERKDNFPTFPQFGSGLPPKASHLSEKSSFGEFPPFNGFHLEAKNTKDDGDTSGYGPQGDLLPPERNSQPRLPIDSPSYDLAETGVLYAPDIAYEDQPREYIYDDGDGEGIRVDYSEYPADDFY</sequence>
<evidence type="ECO:0000256" key="1">
    <source>
        <dbReference type="SAM" id="MobiDB-lite"/>
    </source>
</evidence>
<comment type="caution">
    <text evidence="3">The sequence shown here is derived from an EMBL/GenBank/DDBJ whole genome shotgun (WGS) entry which is preliminary data.</text>
</comment>
<protein>
    <submittedName>
        <fullName evidence="3">Uncharacterized protein</fullName>
    </submittedName>
</protein>
<gene>
    <name evidence="3" type="ORF">TCAL_13992</name>
</gene>
<feature type="signal peptide" evidence="2">
    <location>
        <begin position="1"/>
        <end position="21"/>
    </location>
</feature>